<evidence type="ECO:0000256" key="1">
    <source>
        <dbReference type="SAM" id="MobiDB-lite"/>
    </source>
</evidence>
<feature type="compositionally biased region" description="Basic and acidic residues" evidence="1">
    <location>
        <begin position="181"/>
        <end position="202"/>
    </location>
</feature>
<protein>
    <recommendedName>
        <fullName evidence="4">SMODS and SLOG-associating 2TM effector domain-containing protein</fullName>
    </recommendedName>
</protein>
<evidence type="ECO:0000313" key="3">
    <source>
        <dbReference type="Proteomes" id="UP001160499"/>
    </source>
</evidence>
<name>A0ABT6LWL8_9ACTN</name>
<dbReference type="EMBL" id="JARXVH010000015">
    <property type="protein sequence ID" value="MDH6220255.1"/>
    <property type="molecule type" value="Genomic_DNA"/>
</dbReference>
<evidence type="ECO:0000313" key="2">
    <source>
        <dbReference type="EMBL" id="MDH6220255.1"/>
    </source>
</evidence>
<accession>A0ABT6LWL8</accession>
<dbReference type="Proteomes" id="UP001160499">
    <property type="component" value="Unassembled WGS sequence"/>
</dbReference>
<dbReference type="RefSeq" id="WP_280881015.1">
    <property type="nucleotide sequence ID" value="NZ_JARXVH010000015.1"/>
</dbReference>
<keyword evidence="3" id="KW-1185">Reference proteome</keyword>
<gene>
    <name evidence="2" type="ORF">M2283_007595</name>
</gene>
<proteinExistence type="predicted"/>
<evidence type="ECO:0008006" key="4">
    <source>
        <dbReference type="Google" id="ProtNLM"/>
    </source>
</evidence>
<feature type="region of interest" description="Disordered" evidence="1">
    <location>
        <begin position="180"/>
        <end position="202"/>
    </location>
</feature>
<comment type="caution">
    <text evidence="2">The sequence shown here is derived from an EMBL/GenBank/DDBJ whole genome shotgun (WGS) entry which is preliminary data.</text>
</comment>
<reference evidence="2 3" key="1">
    <citation type="submission" date="2023-04" db="EMBL/GenBank/DDBJ databases">
        <title>Forest soil microbial communities from Buena Vista Peninsula, Colon Province, Panama.</title>
        <authorList>
            <person name="Bouskill N."/>
        </authorList>
    </citation>
    <scope>NUCLEOTIDE SEQUENCE [LARGE SCALE GENOMIC DNA]</scope>
    <source>
        <strain evidence="2 3">GGS1</strain>
    </source>
</reference>
<sequence length="202" mass="21934">MATSRFVGFLESRKNITGSACGLAGLALTFVGAAGPYWPVVVVGLYGAGALIAPPERPAPPAFPDPSAQLDEVREDFERLGGYLAGVELPPAAAGRLTELTGLLAALLDPGWATELLGQDPEGLHTLSRAVRQDIPEAVDTFVRTRWWSRMAPGQEPPERHLERQLTLLQEEADRLAASLRETEARRQESHTRYLEDRGRGA</sequence>
<organism evidence="2 3">
    <name type="scientific">Streptomyces pseudovenezuelae</name>
    <dbReference type="NCBI Taxonomy" id="67350"/>
    <lineage>
        <taxon>Bacteria</taxon>
        <taxon>Bacillati</taxon>
        <taxon>Actinomycetota</taxon>
        <taxon>Actinomycetes</taxon>
        <taxon>Kitasatosporales</taxon>
        <taxon>Streptomycetaceae</taxon>
        <taxon>Streptomyces</taxon>
        <taxon>Streptomyces aurantiacus group</taxon>
    </lineage>
</organism>